<name>A0A084SGI5_9BACT</name>
<dbReference type="Pfam" id="PF22777">
    <property type="entry name" value="VKGC_lumenal_dom"/>
    <property type="match status" value="1"/>
</dbReference>
<sequence length="68" mass="7721">MLLTFAHYLARHFAEQGHLGVKVRADVFVSLHGWPRQRLVDPTVDLAAVGTWGDLLCWVLPFREVNPP</sequence>
<reference evidence="2 3" key="1">
    <citation type="submission" date="2014-07" db="EMBL/GenBank/DDBJ databases">
        <title>Draft Genome Sequence of Gephyronic Acid Producer, Cystobacter violaceus Strain Cb vi76.</title>
        <authorList>
            <person name="Stevens D.C."/>
            <person name="Young J."/>
            <person name="Carmichael R."/>
            <person name="Tan J."/>
            <person name="Taylor R.E."/>
        </authorList>
    </citation>
    <scope>NUCLEOTIDE SEQUENCE [LARGE SCALE GENOMIC DNA]</scope>
    <source>
        <strain evidence="2 3">Cb vi76</strain>
    </source>
</reference>
<accession>A0A084SGI5</accession>
<dbReference type="Proteomes" id="UP000028547">
    <property type="component" value="Unassembled WGS sequence"/>
</dbReference>
<feature type="domain" description="Vitamin K-dependent gamma-carboxylase lumenal" evidence="1">
    <location>
        <begin position="1"/>
        <end position="63"/>
    </location>
</feature>
<comment type="caution">
    <text evidence="2">The sequence shown here is derived from an EMBL/GenBank/DDBJ whole genome shotgun (WGS) entry which is preliminary data.</text>
</comment>
<protein>
    <recommendedName>
        <fullName evidence="1">Vitamin K-dependent gamma-carboxylase lumenal domain-containing protein</fullName>
    </recommendedName>
</protein>
<evidence type="ECO:0000259" key="1">
    <source>
        <dbReference type="Pfam" id="PF22777"/>
    </source>
</evidence>
<dbReference type="EMBL" id="JPMI01000367">
    <property type="protein sequence ID" value="KFA87570.1"/>
    <property type="molecule type" value="Genomic_DNA"/>
</dbReference>
<proteinExistence type="predicted"/>
<dbReference type="InterPro" id="IPR053935">
    <property type="entry name" value="VKGC_lumenal_dom"/>
</dbReference>
<dbReference type="RefSeq" id="WP_043411887.1">
    <property type="nucleotide sequence ID" value="NZ_JPMI01000367.1"/>
</dbReference>
<dbReference type="AlphaFoldDB" id="A0A084SGI5"/>
<organism evidence="2 3">
    <name type="scientific">Archangium violaceum Cb vi76</name>
    <dbReference type="NCBI Taxonomy" id="1406225"/>
    <lineage>
        <taxon>Bacteria</taxon>
        <taxon>Pseudomonadati</taxon>
        <taxon>Myxococcota</taxon>
        <taxon>Myxococcia</taxon>
        <taxon>Myxococcales</taxon>
        <taxon>Cystobacterineae</taxon>
        <taxon>Archangiaceae</taxon>
        <taxon>Archangium</taxon>
    </lineage>
</organism>
<evidence type="ECO:0000313" key="3">
    <source>
        <dbReference type="Proteomes" id="UP000028547"/>
    </source>
</evidence>
<gene>
    <name evidence="2" type="ORF">Q664_46975</name>
</gene>
<evidence type="ECO:0000313" key="2">
    <source>
        <dbReference type="EMBL" id="KFA87570.1"/>
    </source>
</evidence>